<dbReference type="Gene3D" id="3.30.465.10">
    <property type="match status" value="1"/>
</dbReference>
<sequence>MTQLLLVAMALVFLAIAAVLTAAEAAFNFLPRHDAEEALVRSRGTAMRSILSEPVAHVRALRFWRIWFEMASAVAVAVLLYSVLDNVWLAGLAATGTMALVGFVIVGVSPRQLGRLHSAAVVRLTAPLIRFLTWILGPIPGWLVALGSAAAPGAPGGDEAFFSEQEFRELVDRASESDMIEDNEAEMIQSVFDFGDTLVRAVMVPRTDIVSIESGSSLHQAMSLFLRSGYSRVPVIGEDTDHILGIVYLKDVAAVVHELGPGAEPPTVDTLAREVRYVPESKPVSDLLRELQKESTHVAIVIDEYGGTAGLVTLEDMIEEIVGEIVDEYDTESAEAVDLGNGSYRVSSRMSIDDLGELFDMELDDDEVDTVGGLLAKALGRVPIVGSHVEVQGVSLRADRLEGRRNRVSHIIAAPVPRVDTDLEDLFHEAEATQQGVPREQEK</sequence>
<evidence type="ECO:0000256" key="2">
    <source>
        <dbReference type="ARBA" id="ARBA00006337"/>
    </source>
</evidence>
<comment type="caution">
    <text evidence="12">The sequence shown here is derived from an EMBL/GenBank/DDBJ whole genome shotgun (WGS) entry which is preliminary data.</text>
</comment>
<dbReference type="InterPro" id="IPR046342">
    <property type="entry name" value="CBS_dom_sf"/>
</dbReference>
<evidence type="ECO:0000313" key="12">
    <source>
        <dbReference type="EMBL" id="KSU77785.1"/>
    </source>
</evidence>
<dbReference type="CDD" id="cd04590">
    <property type="entry name" value="CBS_pair_CorC_HlyC_assoc"/>
    <property type="match status" value="1"/>
</dbReference>
<proteinExistence type="inferred from homology"/>
<evidence type="ECO:0000256" key="7">
    <source>
        <dbReference type="ARBA" id="ARBA00023122"/>
    </source>
</evidence>
<dbReference type="AlphaFoldDB" id="A0A0V8ISR3"/>
<evidence type="ECO:0000313" key="13">
    <source>
        <dbReference type="Proteomes" id="UP000053199"/>
    </source>
</evidence>
<evidence type="ECO:0000256" key="10">
    <source>
        <dbReference type="SAM" id="Phobius"/>
    </source>
</evidence>
<evidence type="ECO:0000256" key="8">
    <source>
        <dbReference type="ARBA" id="ARBA00023136"/>
    </source>
</evidence>
<evidence type="ECO:0000256" key="9">
    <source>
        <dbReference type="PROSITE-ProRule" id="PRU00703"/>
    </source>
</evidence>
<keyword evidence="6 10" id="KW-1133">Transmembrane helix</keyword>
<dbReference type="Pfam" id="PF03471">
    <property type="entry name" value="CorC_HlyC"/>
    <property type="match status" value="1"/>
</dbReference>
<keyword evidence="3" id="KW-1003">Cell membrane</keyword>
<evidence type="ECO:0000256" key="3">
    <source>
        <dbReference type="ARBA" id="ARBA00022475"/>
    </source>
</evidence>
<evidence type="ECO:0000256" key="1">
    <source>
        <dbReference type="ARBA" id="ARBA00004651"/>
    </source>
</evidence>
<dbReference type="PROSITE" id="PS51371">
    <property type="entry name" value="CBS"/>
    <property type="match status" value="2"/>
</dbReference>
<organism evidence="12 13">
    <name type="scientific">Pseudarthrobacter enclensis</name>
    <dbReference type="NCBI Taxonomy" id="993070"/>
    <lineage>
        <taxon>Bacteria</taxon>
        <taxon>Bacillati</taxon>
        <taxon>Actinomycetota</taxon>
        <taxon>Actinomycetes</taxon>
        <taxon>Micrococcales</taxon>
        <taxon>Micrococcaceae</taxon>
        <taxon>Pseudarthrobacter</taxon>
    </lineage>
</organism>
<dbReference type="Gene3D" id="3.10.580.10">
    <property type="entry name" value="CBS-domain"/>
    <property type="match status" value="1"/>
</dbReference>
<feature type="domain" description="CBS" evidence="11">
    <location>
        <begin position="203"/>
        <end position="264"/>
    </location>
</feature>
<protein>
    <submittedName>
        <fullName evidence="12">HCC family HlyC/CorC transporter</fullName>
    </submittedName>
</protein>
<dbReference type="InterPro" id="IPR000644">
    <property type="entry name" value="CBS_dom"/>
</dbReference>
<accession>A0A0V8ISR3</accession>
<dbReference type="InterPro" id="IPR036318">
    <property type="entry name" value="FAD-bd_PCMH-like_sf"/>
</dbReference>
<keyword evidence="13" id="KW-1185">Reference proteome</keyword>
<dbReference type="Proteomes" id="UP000053199">
    <property type="component" value="Unassembled WGS sequence"/>
</dbReference>
<evidence type="ECO:0000256" key="5">
    <source>
        <dbReference type="ARBA" id="ARBA00022737"/>
    </source>
</evidence>
<feature type="domain" description="CBS" evidence="11">
    <location>
        <begin position="271"/>
        <end position="328"/>
    </location>
</feature>
<dbReference type="SMART" id="SM01091">
    <property type="entry name" value="CorC_HlyC"/>
    <property type="match status" value="1"/>
</dbReference>
<dbReference type="SUPFAM" id="SSF56176">
    <property type="entry name" value="FAD-binding/transporter-associated domain-like"/>
    <property type="match status" value="1"/>
</dbReference>
<feature type="transmembrane region" description="Helical" evidence="10">
    <location>
        <begin position="63"/>
        <end position="81"/>
    </location>
</feature>
<comment type="subcellular location">
    <subcellularLocation>
        <location evidence="1">Cell membrane</location>
        <topology evidence="1">Multi-pass membrane protein</topology>
    </subcellularLocation>
</comment>
<dbReference type="PANTHER" id="PTHR22777">
    <property type="entry name" value="HEMOLYSIN-RELATED"/>
    <property type="match status" value="1"/>
</dbReference>
<dbReference type="SMART" id="SM00116">
    <property type="entry name" value="CBS"/>
    <property type="match status" value="2"/>
</dbReference>
<dbReference type="GO" id="GO:0050660">
    <property type="term" value="F:flavin adenine dinucleotide binding"/>
    <property type="evidence" value="ECO:0007669"/>
    <property type="project" value="InterPro"/>
</dbReference>
<dbReference type="GO" id="GO:0005886">
    <property type="term" value="C:plasma membrane"/>
    <property type="evidence" value="ECO:0007669"/>
    <property type="project" value="UniProtKB-SubCell"/>
</dbReference>
<dbReference type="InterPro" id="IPR005170">
    <property type="entry name" value="Transptr-assoc_dom"/>
</dbReference>
<keyword evidence="7 9" id="KW-0129">CBS domain</keyword>
<dbReference type="FunFam" id="3.10.580.10:FF:000002">
    <property type="entry name" value="Magnesium/cobalt efflux protein CorC"/>
    <property type="match status" value="1"/>
</dbReference>
<dbReference type="InterPro" id="IPR002550">
    <property type="entry name" value="CNNM"/>
</dbReference>
<dbReference type="RefSeq" id="WP_058267377.1">
    <property type="nucleotide sequence ID" value="NZ_FMAZ01000002.1"/>
</dbReference>
<keyword evidence="8 10" id="KW-0472">Membrane</keyword>
<dbReference type="EMBL" id="LNQM01000002">
    <property type="protein sequence ID" value="KSU77785.1"/>
    <property type="molecule type" value="Genomic_DNA"/>
</dbReference>
<evidence type="ECO:0000256" key="4">
    <source>
        <dbReference type="ARBA" id="ARBA00022692"/>
    </source>
</evidence>
<dbReference type="Pfam" id="PF00571">
    <property type="entry name" value="CBS"/>
    <property type="match status" value="2"/>
</dbReference>
<comment type="similarity">
    <text evidence="2">Belongs to the UPF0053 family.</text>
</comment>
<evidence type="ECO:0000259" key="11">
    <source>
        <dbReference type="PROSITE" id="PS51371"/>
    </source>
</evidence>
<dbReference type="PANTHER" id="PTHR22777:SF32">
    <property type="entry name" value="UPF0053 INNER MEMBRANE PROTEIN YFJD"/>
    <property type="match status" value="1"/>
</dbReference>
<reference evidence="12 13" key="1">
    <citation type="journal article" date="2014" name="Arch. Microbiol.">
        <title>Arthrobacter enclensis sp. nov., isolated from sediment sample.</title>
        <authorList>
            <person name="Dastager S.G."/>
            <person name="Liu Q."/>
            <person name="Tang S.K."/>
            <person name="Krishnamurthi S."/>
            <person name="Lee J.C."/>
            <person name="Li W.J."/>
        </authorList>
    </citation>
    <scope>NUCLEOTIDE SEQUENCE [LARGE SCALE GENOMIC DNA]</scope>
    <source>
        <strain evidence="12 13">NIO-1008</strain>
    </source>
</reference>
<dbReference type="SUPFAM" id="SSF54631">
    <property type="entry name" value="CBS-domain pair"/>
    <property type="match status" value="1"/>
</dbReference>
<evidence type="ECO:0000256" key="6">
    <source>
        <dbReference type="ARBA" id="ARBA00022989"/>
    </source>
</evidence>
<name>A0A0V8ISR3_9MICC</name>
<dbReference type="Pfam" id="PF01595">
    <property type="entry name" value="CNNM"/>
    <property type="match status" value="1"/>
</dbReference>
<keyword evidence="4 10" id="KW-0812">Transmembrane</keyword>
<dbReference type="OrthoDB" id="110231at2"/>
<gene>
    <name evidence="12" type="ORF">AS031_06880</name>
</gene>
<dbReference type="InterPro" id="IPR016169">
    <property type="entry name" value="FAD-bd_PCMH_sub2"/>
</dbReference>
<dbReference type="STRING" id="993070.AS031_06880"/>
<keyword evidence="5" id="KW-0677">Repeat</keyword>
<dbReference type="InterPro" id="IPR044751">
    <property type="entry name" value="Ion_transp-like_CBS"/>
</dbReference>
<feature type="transmembrane region" description="Helical" evidence="10">
    <location>
        <begin position="88"/>
        <end position="108"/>
    </location>
</feature>